<reference evidence="3 4" key="1">
    <citation type="journal article" date="2016" name="Nat. Commun.">
        <title>Thousands of microbial genomes shed light on interconnected biogeochemical processes in an aquifer system.</title>
        <authorList>
            <person name="Anantharaman K."/>
            <person name="Brown C.T."/>
            <person name="Hug L.A."/>
            <person name="Sharon I."/>
            <person name="Castelle C.J."/>
            <person name="Probst A.J."/>
            <person name="Thomas B.C."/>
            <person name="Singh A."/>
            <person name="Wilkins M.J."/>
            <person name="Karaoz U."/>
            <person name="Brodie E.L."/>
            <person name="Williams K.H."/>
            <person name="Hubbard S.S."/>
            <person name="Banfield J.F."/>
        </authorList>
    </citation>
    <scope>NUCLEOTIDE SEQUENCE [LARGE SCALE GENOMIC DNA]</scope>
</reference>
<evidence type="ECO:0000256" key="2">
    <source>
        <dbReference type="SAM" id="Phobius"/>
    </source>
</evidence>
<evidence type="ECO:0000313" key="3">
    <source>
        <dbReference type="EMBL" id="OGC38806.1"/>
    </source>
</evidence>
<dbReference type="InterPro" id="IPR005754">
    <property type="entry name" value="Sortase"/>
</dbReference>
<organism evidence="3 4">
    <name type="scientific">candidate division WWE3 bacterium RBG_13_37_7</name>
    <dbReference type="NCBI Taxonomy" id="1802609"/>
    <lineage>
        <taxon>Bacteria</taxon>
        <taxon>Katanobacteria</taxon>
    </lineage>
</organism>
<gene>
    <name evidence="3" type="ORF">A3K42_01555</name>
</gene>
<keyword evidence="2" id="KW-0472">Membrane</keyword>
<dbReference type="SUPFAM" id="SSF63817">
    <property type="entry name" value="Sortase"/>
    <property type="match status" value="1"/>
</dbReference>
<dbReference type="Proteomes" id="UP000178270">
    <property type="component" value="Unassembled WGS sequence"/>
</dbReference>
<sequence>MDPGFYFKSRIFPAVLMSFGLVILVSQVAIPLFFFTTQNEVAKPVTSSVLGVASGYSEFEFKELSNKGTVGTKISLNAPTYFYITIPRLNIEKAKVEANSTNLSPDAFLGHYRGSSLPGEVGNAFIYGHSVLPVFYNPKNYRTIFSTLDKLETGDEFYIDYGNNKYTYKVEDKKVVSPDAVKPLAEIKPKYLNESTMVLMTCWPAGTK</sequence>
<dbReference type="EMBL" id="MEUS01000014">
    <property type="protein sequence ID" value="OGC38806.1"/>
    <property type="molecule type" value="Genomic_DNA"/>
</dbReference>
<dbReference type="AlphaFoldDB" id="A0A1F4U1I5"/>
<comment type="caution">
    <text evidence="3">The sequence shown here is derived from an EMBL/GenBank/DDBJ whole genome shotgun (WGS) entry which is preliminary data.</text>
</comment>
<evidence type="ECO:0008006" key="5">
    <source>
        <dbReference type="Google" id="ProtNLM"/>
    </source>
</evidence>
<dbReference type="GO" id="GO:0016787">
    <property type="term" value="F:hydrolase activity"/>
    <property type="evidence" value="ECO:0007669"/>
    <property type="project" value="UniProtKB-KW"/>
</dbReference>
<dbReference type="NCBIfam" id="TIGR01076">
    <property type="entry name" value="sortase_fam"/>
    <property type="match status" value="1"/>
</dbReference>
<accession>A0A1F4U1I5</accession>
<dbReference type="Gene3D" id="2.40.260.10">
    <property type="entry name" value="Sortase"/>
    <property type="match status" value="1"/>
</dbReference>
<evidence type="ECO:0000313" key="4">
    <source>
        <dbReference type="Proteomes" id="UP000178270"/>
    </source>
</evidence>
<dbReference type="InterPro" id="IPR023365">
    <property type="entry name" value="Sortase_dom-sf"/>
</dbReference>
<keyword evidence="2" id="KW-1133">Transmembrane helix</keyword>
<feature type="non-terminal residue" evidence="3">
    <location>
        <position position="208"/>
    </location>
</feature>
<name>A0A1F4U1I5_UNCKA</name>
<keyword evidence="1" id="KW-0378">Hydrolase</keyword>
<dbReference type="Pfam" id="PF04203">
    <property type="entry name" value="Sortase"/>
    <property type="match status" value="1"/>
</dbReference>
<proteinExistence type="predicted"/>
<feature type="transmembrane region" description="Helical" evidence="2">
    <location>
        <begin position="12"/>
        <end position="35"/>
    </location>
</feature>
<keyword evidence="2" id="KW-0812">Transmembrane</keyword>
<evidence type="ECO:0000256" key="1">
    <source>
        <dbReference type="ARBA" id="ARBA00022801"/>
    </source>
</evidence>
<protein>
    <recommendedName>
        <fullName evidence="5">Sortase</fullName>
    </recommendedName>
</protein>